<organism evidence="2 3">
    <name type="scientific">Penicillium steckii</name>
    <dbReference type="NCBI Taxonomy" id="303698"/>
    <lineage>
        <taxon>Eukaryota</taxon>
        <taxon>Fungi</taxon>
        <taxon>Dikarya</taxon>
        <taxon>Ascomycota</taxon>
        <taxon>Pezizomycotina</taxon>
        <taxon>Eurotiomycetes</taxon>
        <taxon>Eurotiomycetidae</taxon>
        <taxon>Eurotiales</taxon>
        <taxon>Aspergillaceae</taxon>
        <taxon>Penicillium</taxon>
    </lineage>
</organism>
<sequence>MPLKFPETQHDWKFDLVGLLAILGESIVSEIVQPITASRTSFLPRLMPAPHALIRPSRRKALPSKLMTVVGVHSGTVLNSLSYFPEMIHQIDLMQPFELQVVKITEASWMSHRDPENSLWTAGILILAVLLEDGPAAIAIVLVSVASSLHSAASYWRSYMVSGQSYTQDISGDVVLRSQEGAWVVIHCNEEVARMLYYNDSGNCDYAMGGMSYQIFILLGTLMLMVGIVTISNASWILQVVLGATYLALNGIYMICALVPAFSRFWHWDLSPFVIEEVARSQHRTYTESLWGAIQATGETRWVDRVDLVPKTNEWQIWLNEAQKNITNPKWDAVAVKDNLIRGTWKENSQPQVGTPETPKTV</sequence>
<keyword evidence="3" id="KW-1185">Reference proteome</keyword>
<evidence type="ECO:0000313" key="2">
    <source>
        <dbReference type="EMBL" id="OQE16174.1"/>
    </source>
</evidence>
<comment type="caution">
    <text evidence="2">The sequence shown here is derived from an EMBL/GenBank/DDBJ whole genome shotgun (WGS) entry which is preliminary data.</text>
</comment>
<proteinExistence type="predicted"/>
<keyword evidence="1" id="KW-0472">Membrane</keyword>
<feature type="transmembrane region" description="Helical" evidence="1">
    <location>
        <begin position="244"/>
        <end position="262"/>
    </location>
</feature>
<dbReference type="OrthoDB" id="5412502at2759"/>
<dbReference type="AlphaFoldDB" id="A0A1V6SR42"/>
<dbReference type="Proteomes" id="UP000191285">
    <property type="component" value="Unassembled WGS sequence"/>
</dbReference>
<evidence type="ECO:0000313" key="3">
    <source>
        <dbReference type="Proteomes" id="UP000191285"/>
    </source>
</evidence>
<feature type="transmembrane region" description="Helical" evidence="1">
    <location>
        <begin position="119"/>
        <end position="149"/>
    </location>
</feature>
<protein>
    <submittedName>
        <fullName evidence="2">Uncharacterized protein</fullName>
    </submittedName>
</protein>
<evidence type="ECO:0000256" key="1">
    <source>
        <dbReference type="SAM" id="Phobius"/>
    </source>
</evidence>
<dbReference type="EMBL" id="MLKD01000025">
    <property type="protein sequence ID" value="OQE16174.1"/>
    <property type="molecule type" value="Genomic_DNA"/>
</dbReference>
<feature type="transmembrane region" description="Helical" evidence="1">
    <location>
        <begin position="215"/>
        <end position="238"/>
    </location>
</feature>
<name>A0A1V6SR42_9EURO</name>
<gene>
    <name evidence="2" type="ORF">PENSTE_c025G01127</name>
</gene>
<keyword evidence="1" id="KW-1133">Transmembrane helix</keyword>
<accession>A0A1V6SR42</accession>
<keyword evidence="1" id="KW-0812">Transmembrane</keyword>
<reference evidence="3" key="1">
    <citation type="journal article" date="2017" name="Nat. Microbiol.">
        <title>Global analysis of biosynthetic gene clusters reveals vast potential of secondary metabolite production in Penicillium species.</title>
        <authorList>
            <person name="Nielsen J.C."/>
            <person name="Grijseels S."/>
            <person name="Prigent S."/>
            <person name="Ji B."/>
            <person name="Dainat J."/>
            <person name="Nielsen K.F."/>
            <person name="Frisvad J.C."/>
            <person name="Workman M."/>
            <person name="Nielsen J."/>
        </authorList>
    </citation>
    <scope>NUCLEOTIDE SEQUENCE [LARGE SCALE GENOMIC DNA]</scope>
    <source>
        <strain evidence="3">IBT 24891</strain>
    </source>
</reference>